<reference evidence="5 6" key="1">
    <citation type="submission" date="2019-06" db="EMBL/GenBank/DDBJ databases">
        <title>Sequencing the genomes of 1000 actinobacteria strains.</title>
        <authorList>
            <person name="Klenk H.-P."/>
        </authorList>
    </citation>
    <scope>NUCLEOTIDE SEQUENCE [LARGE SCALE GENOMIC DNA]</scope>
    <source>
        <strain evidence="5 6">DSM 45301</strain>
    </source>
</reference>
<evidence type="ECO:0000256" key="3">
    <source>
        <dbReference type="ARBA" id="ARBA00023163"/>
    </source>
</evidence>
<accession>A0A543E0H1</accession>
<dbReference type="SUPFAM" id="SSF46785">
    <property type="entry name" value="Winged helix' DNA-binding domain"/>
    <property type="match status" value="1"/>
</dbReference>
<dbReference type="OrthoDB" id="9806976at2"/>
<dbReference type="AlphaFoldDB" id="A0A543E0H1"/>
<evidence type="ECO:0000313" key="6">
    <source>
        <dbReference type="Proteomes" id="UP000315677"/>
    </source>
</evidence>
<dbReference type="Gene3D" id="1.10.10.10">
    <property type="entry name" value="Winged helix-like DNA-binding domain superfamily/Winged helix DNA-binding domain"/>
    <property type="match status" value="1"/>
</dbReference>
<dbReference type="PANTHER" id="PTHR33154:SF33">
    <property type="entry name" value="TRANSCRIPTIONAL REPRESSOR SDPR"/>
    <property type="match status" value="1"/>
</dbReference>
<dbReference type="EMBL" id="VFPA01000001">
    <property type="protein sequence ID" value="TQM15087.1"/>
    <property type="molecule type" value="Genomic_DNA"/>
</dbReference>
<keyword evidence="3" id="KW-0804">Transcription</keyword>
<dbReference type="InterPro" id="IPR001845">
    <property type="entry name" value="HTH_ArsR_DNA-bd_dom"/>
</dbReference>
<feature type="domain" description="HTH arsR-type" evidence="4">
    <location>
        <begin position="1"/>
        <end position="106"/>
    </location>
</feature>
<dbReference type="InterPro" id="IPR051081">
    <property type="entry name" value="HTH_MetalResp_TranReg"/>
</dbReference>
<organism evidence="5 6">
    <name type="scientific">Pseudonocardia kunmingensis</name>
    <dbReference type="NCBI Taxonomy" id="630975"/>
    <lineage>
        <taxon>Bacteria</taxon>
        <taxon>Bacillati</taxon>
        <taxon>Actinomycetota</taxon>
        <taxon>Actinomycetes</taxon>
        <taxon>Pseudonocardiales</taxon>
        <taxon>Pseudonocardiaceae</taxon>
        <taxon>Pseudonocardia</taxon>
    </lineage>
</organism>
<dbReference type="PROSITE" id="PS50987">
    <property type="entry name" value="HTH_ARSR_2"/>
    <property type="match status" value="1"/>
</dbReference>
<gene>
    <name evidence="5" type="ORF">FB558_1869</name>
</gene>
<keyword evidence="6" id="KW-1185">Reference proteome</keyword>
<dbReference type="RefSeq" id="WP_142050345.1">
    <property type="nucleotide sequence ID" value="NZ_VFPA01000001.1"/>
</dbReference>
<dbReference type="Proteomes" id="UP000315677">
    <property type="component" value="Unassembled WGS sequence"/>
</dbReference>
<keyword evidence="1" id="KW-0805">Transcription regulation</keyword>
<dbReference type="GO" id="GO:0003700">
    <property type="term" value="F:DNA-binding transcription factor activity"/>
    <property type="evidence" value="ECO:0007669"/>
    <property type="project" value="InterPro"/>
</dbReference>
<keyword evidence="2" id="KW-0238">DNA-binding</keyword>
<dbReference type="InterPro" id="IPR036390">
    <property type="entry name" value="WH_DNA-bd_sf"/>
</dbReference>
<comment type="caution">
    <text evidence="5">The sequence shown here is derived from an EMBL/GenBank/DDBJ whole genome shotgun (WGS) entry which is preliminary data.</text>
</comment>
<dbReference type="InterPro" id="IPR036388">
    <property type="entry name" value="WH-like_DNA-bd_sf"/>
</dbReference>
<evidence type="ECO:0000259" key="4">
    <source>
        <dbReference type="PROSITE" id="PS50987"/>
    </source>
</evidence>
<dbReference type="PANTHER" id="PTHR33154">
    <property type="entry name" value="TRANSCRIPTIONAL REGULATOR, ARSR FAMILY"/>
    <property type="match status" value="1"/>
</dbReference>
<dbReference type="SMART" id="SM00418">
    <property type="entry name" value="HTH_ARSR"/>
    <property type="match status" value="1"/>
</dbReference>
<sequence>MSDDAVFEALADPTRRRILELVASGERTAGELAAEFATSRPAVSRHLRVLRDAGLVAWRGEAQRRLYRLDAAPLAEAGAWIERTRSNWAVRLDAFEKHLDERWNDA</sequence>
<protein>
    <submittedName>
        <fullName evidence="5">ArsR family transcriptional regulator</fullName>
    </submittedName>
</protein>
<evidence type="ECO:0000256" key="1">
    <source>
        <dbReference type="ARBA" id="ARBA00023015"/>
    </source>
</evidence>
<dbReference type="NCBIfam" id="NF033788">
    <property type="entry name" value="HTH_metalloreg"/>
    <property type="match status" value="1"/>
</dbReference>
<dbReference type="Pfam" id="PF01022">
    <property type="entry name" value="HTH_5"/>
    <property type="match status" value="1"/>
</dbReference>
<dbReference type="InterPro" id="IPR011991">
    <property type="entry name" value="ArsR-like_HTH"/>
</dbReference>
<dbReference type="PRINTS" id="PR00778">
    <property type="entry name" value="HTHARSR"/>
</dbReference>
<dbReference type="CDD" id="cd00090">
    <property type="entry name" value="HTH_ARSR"/>
    <property type="match status" value="1"/>
</dbReference>
<name>A0A543E0H1_9PSEU</name>
<proteinExistence type="predicted"/>
<evidence type="ECO:0000313" key="5">
    <source>
        <dbReference type="EMBL" id="TQM15087.1"/>
    </source>
</evidence>
<evidence type="ECO:0000256" key="2">
    <source>
        <dbReference type="ARBA" id="ARBA00023125"/>
    </source>
</evidence>
<dbReference type="GO" id="GO:0003677">
    <property type="term" value="F:DNA binding"/>
    <property type="evidence" value="ECO:0007669"/>
    <property type="project" value="UniProtKB-KW"/>
</dbReference>